<feature type="region of interest" description="Disordered" evidence="1">
    <location>
        <begin position="516"/>
        <end position="536"/>
    </location>
</feature>
<protein>
    <recommendedName>
        <fullName evidence="4">Glycosyltransferase family 61 protein</fullName>
    </recommendedName>
</protein>
<organism evidence="2 3">
    <name type="scientific">Chrysochromulina tobinii</name>
    <dbReference type="NCBI Taxonomy" id="1460289"/>
    <lineage>
        <taxon>Eukaryota</taxon>
        <taxon>Haptista</taxon>
        <taxon>Haptophyta</taxon>
        <taxon>Prymnesiophyceae</taxon>
        <taxon>Prymnesiales</taxon>
        <taxon>Chrysochromulinaceae</taxon>
        <taxon>Chrysochromulina</taxon>
    </lineage>
</organism>
<keyword evidence="3" id="KW-1185">Reference proteome</keyword>
<dbReference type="Proteomes" id="UP000037460">
    <property type="component" value="Unassembled WGS sequence"/>
</dbReference>
<evidence type="ECO:0000313" key="2">
    <source>
        <dbReference type="EMBL" id="KOO40403.1"/>
    </source>
</evidence>
<gene>
    <name evidence="2" type="ORF">Ctob_015011</name>
</gene>
<evidence type="ECO:0008006" key="4">
    <source>
        <dbReference type="Google" id="ProtNLM"/>
    </source>
</evidence>
<comment type="caution">
    <text evidence="2">The sequence shown here is derived from an EMBL/GenBank/DDBJ whole genome shotgun (WGS) entry which is preliminary data.</text>
</comment>
<accession>A0A0M0KPT9</accession>
<reference evidence="3" key="1">
    <citation type="journal article" date="2015" name="PLoS Genet.">
        <title>Genome Sequence and Transcriptome Analyses of Chrysochromulina tobin: Metabolic Tools for Enhanced Algal Fitness in the Prominent Order Prymnesiales (Haptophyceae).</title>
        <authorList>
            <person name="Hovde B.T."/>
            <person name="Deodato C.R."/>
            <person name="Hunsperger H.M."/>
            <person name="Ryken S.A."/>
            <person name="Yost W."/>
            <person name="Jha R.K."/>
            <person name="Patterson J."/>
            <person name="Monnat R.J. Jr."/>
            <person name="Barlow S.B."/>
            <person name="Starkenburg S.R."/>
            <person name="Cattolico R.A."/>
        </authorList>
    </citation>
    <scope>NUCLEOTIDE SEQUENCE</scope>
    <source>
        <strain evidence="3">CCMP291</strain>
    </source>
</reference>
<dbReference type="EMBL" id="JWZX01000589">
    <property type="protein sequence ID" value="KOO40403.1"/>
    <property type="molecule type" value="Genomic_DNA"/>
</dbReference>
<name>A0A0M0KPT9_9EUKA</name>
<dbReference type="AlphaFoldDB" id="A0A0M0KPT9"/>
<evidence type="ECO:0000313" key="3">
    <source>
        <dbReference type="Proteomes" id="UP000037460"/>
    </source>
</evidence>
<proteinExistence type="predicted"/>
<sequence length="536" mass="60765">MLAADSSDARLSPLLRHFDNVCVHVAYKGSMNRQAYAWFSDVDVHGTKLAERKRPEPPLFSRHTEFLHSVDELKRVKPWWKPQDVNRTVGIWNIRTSASDLKTAPRPDQVIWLRNTTWFVDVSHGGTPNLWTNICHWSNSMFPVFEAIAKGELCRLPLQQLMMWQVPEANWNKAQQGYHAGVLNALLTEYEQRGRGMASRPRFFFDGHVTAGSTFCMEEAIVVKEPNLQHRKIYLQIRFAFRTAILRQLKVSPPGPRTPTVTYLSRPFGAKDAKLHGRAWQLRCHIRPPTFRKLAQAVFRQAGYRMVRAVFEKTTYAYQAKIISESDVFWASHGAGMVHLPLLPKDAVTVEMFNCGHFSYLYAQLALHVGVRYFVMQRTEPWCYKPQSLYGDTRKNMSKTYAYTFEEAEPVLFQAIRYHMWQDPVEDLSGREPMCDFARKHLAGTGTLPTNVLPNRWSKECAPLVAGPVAADGGSGRADDATASTESALAGSASVANIAGEWMTNFGQSYRGRKRLVDPPEGDGTPGQWTRWAGLG</sequence>
<evidence type="ECO:0000256" key="1">
    <source>
        <dbReference type="SAM" id="MobiDB-lite"/>
    </source>
</evidence>